<accession>A0ABW5LL90</accession>
<keyword evidence="2" id="KW-0378">Hydrolase</keyword>
<evidence type="ECO:0000313" key="2">
    <source>
        <dbReference type="EMBL" id="MFD2564643.1"/>
    </source>
</evidence>
<sequence>MKTFKTFALIAILTTFLFSCQNNETVQSENIQEVPTAVISKLQKLGVNTTGVIPYTQELPDGKKEDGWLSHDIFLSHDDIKNMPDLPSSEEEFSQKLYRTNNLVSVPSSGRRVITVRGRSLSQNLRRGLRRAVANYNNLNLRFRLELSFGNNNGGKNIVVFSNSSNGQGGVAGFPRNGNPFNRIEIDGGSTTLPIGAIEHLMTHELGHCFGLRHSDFGTRSSCPPFLQGNEGAGSIGAVFIPGTDPSSNSQTSVMRACFRVNESGNFFRQDRVGLRRLY</sequence>
<protein>
    <submittedName>
        <fullName evidence="2">M57 family metalloprotease</fullName>
    </submittedName>
</protein>
<dbReference type="InterPro" id="IPR024653">
    <property type="entry name" value="Peptidase_M10/M27/M57"/>
</dbReference>
<keyword evidence="1" id="KW-0732">Signal</keyword>
<gene>
    <name evidence="2" type="ORF">ACFSR1_18310</name>
</gene>
<dbReference type="Pfam" id="PF12388">
    <property type="entry name" value="Peptidase_M57"/>
    <property type="match status" value="1"/>
</dbReference>
<proteinExistence type="predicted"/>
<dbReference type="Gene3D" id="3.40.390.10">
    <property type="entry name" value="Collagenase (Catalytic Domain)"/>
    <property type="match status" value="1"/>
</dbReference>
<evidence type="ECO:0000313" key="3">
    <source>
        <dbReference type="Proteomes" id="UP001597319"/>
    </source>
</evidence>
<organism evidence="2 3">
    <name type="scientific">Aquimarina rubra</name>
    <dbReference type="NCBI Taxonomy" id="1920033"/>
    <lineage>
        <taxon>Bacteria</taxon>
        <taxon>Pseudomonadati</taxon>
        <taxon>Bacteroidota</taxon>
        <taxon>Flavobacteriia</taxon>
        <taxon>Flavobacteriales</taxon>
        <taxon>Flavobacteriaceae</taxon>
        <taxon>Aquimarina</taxon>
    </lineage>
</organism>
<feature type="chain" id="PRO_5046165891" evidence="1">
    <location>
        <begin position="22"/>
        <end position="279"/>
    </location>
</feature>
<dbReference type="RefSeq" id="WP_378294466.1">
    <property type="nucleotide sequence ID" value="NZ_JBHULE010000019.1"/>
</dbReference>
<keyword evidence="2" id="KW-0645">Protease</keyword>
<dbReference type="PROSITE" id="PS51257">
    <property type="entry name" value="PROKAR_LIPOPROTEIN"/>
    <property type="match status" value="1"/>
</dbReference>
<feature type="signal peptide" evidence="1">
    <location>
        <begin position="1"/>
        <end position="21"/>
    </location>
</feature>
<reference evidence="3" key="1">
    <citation type="journal article" date="2019" name="Int. J. Syst. Evol. Microbiol.">
        <title>The Global Catalogue of Microorganisms (GCM) 10K type strain sequencing project: providing services to taxonomists for standard genome sequencing and annotation.</title>
        <authorList>
            <consortium name="The Broad Institute Genomics Platform"/>
            <consortium name="The Broad Institute Genome Sequencing Center for Infectious Disease"/>
            <person name="Wu L."/>
            <person name="Ma J."/>
        </authorList>
    </citation>
    <scope>NUCLEOTIDE SEQUENCE [LARGE SCALE GENOMIC DNA]</scope>
    <source>
        <strain evidence="3">KCTC 52274</strain>
    </source>
</reference>
<name>A0ABW5LL90_9FLAO</name>
<keyword evidence="3" id="KW-1185">Reference proteome</keyword>
<dbReference type="EMBL" id="JBHULE010000019">
    <property type="protein sequence ID" value="MFD2564643.1"/>
    <property type="molecule type" value="Genomic_DNA"/>
</dbReference>
<dbReference type="SUPFAM" id="SSF55486">
    <property type="entry name" value="Metalloproteases ('zincins'), catalytic domain"/>
    <property type="match status" value="1"/>
</dbReference>
<dbReference type="Proteomes" id="UP001597319">
    <property type="component" value="Unassembled WGS sequence"/>
</dbReference>
<dbReference type="InterPro" id="IPR024079">
    <property type="entry name" value="MetalloPept_cat_dom_sf"/>
</dbReference>
<evidence type="ECO:0000256" key="1">
    <source>
        <dbReference type="SAM" id="SignalP"/>
    </source>
</evidence>
<keyword evidence="2" id="KW-0482">Metalloprotease</keyword>
<dbReference type="GO" id="GO:0008237">
    <property type="term" value="F:metallopeptidase activity"/>
    <property type="evidence" value="ECO:0007669"/>
    <property type="project" value="UniProtKB-KW"/>
</dbReference>
<comment type="caution">
    <text evidence="2">The sequence shown here is derived from an EMBL/GenBank/DDBJ whole genome shotgun (WGS) entry which is preliminary data.</text>
</comment>